<name>A4BU88_9GAMM</name>
<dbReference type="InterPro" id="IPR008876">
    <property type="entry name" value="TraY"/>
</dbReference>
<dbReference type="Gene3D" id="1.10.1220.10">
    <property type="entry name" value="Met repressor-like"/>
    <property type="match status" value="1"/>
</dbReference>
<evidence type="ECO:0000313" key="8">
    <source>
        <dbReference type="Proteomes" id="UP000003374"/>
    </source>
</evidence>
<dbReference type="Pfam" id="PF05509">
    <property type="entry name" value="TraY"/>
    <property type="match status" value="1"/>
</dbReference>
<comment type="similarity">
    <text evidence="2">Belongs to the TraY family.</text>
</comment>
<dbReference type="EMBL" id="AAOF01000017">
    <property type="protein sequence ID" value="EAR20762.1"/>
    <property type="molecule type" value="Genomic_DNA"/>
</dbReference>
<dbReference type="InterPro" id="IPR013321">
    <property type="entry name" value="Arc_rbn_hlx_hlx"/>
</dbReference>
<dbReference type="eggNOG" id="COG4710">
    <property type="taxonomic scope" value="Bacteria"/>
</dbReference>
<comment type="subcellular location">
    <subcellularLocation>
        <location evidence="1">Cytoplasm</location>
    </subcellularLocation>
</comment>
<evidence type="ECO:0000256" key="3">
    <source>
        <dbReference type="ARBA" id="ARBA00020541"/>
    </source>
</evidence>
<keyword evidence="4" id="KW-0963">Cytoplasm</keyword>
<dbReference type="GO" id="GO:0006355">
    <property type="term" value="P:regulation of DNA-templated transcription"/>
    <property type="evidence" value="ECO:0007669"/>
    <property type="project" value="InterPro"/>
</dbReference>
<evidence type="ECO:0000313" key="7">
    <source>
        <dbReference type="EMBL" id="EAR20762.1"/>
    </source>
</evidence>
<keyword evidence="8" id="KW-1185">Reference proteome</keyword>
<evidence type="ECO:0000256" key="6">
    <source>
        <dbReference type="ARBA" id="ARBA00023125"/>
    </source>
</evidence>
<proteinExistence type="inferred from homology"/>
<comment type="caution">
    <text evidence="7">The sequence shown here is derived from an EMBL/GenBank/DDBJ whole genome shotgun (WGS) entry which is preliminary data.</text>
</comment>
<keyword evidence="6" id="KW-0238">DNA-binding</keyword>
<dbReference type="HOGENOM" id="CLU_155311_6_1_6"/>
<accession>A4BU88</accession>
<evidence type="ECO:0000256" key="5">
    <source>
        <dbReference type="ARBA" id="ARBA00022971"/>
    </source>
</evidence>
<gene>
    <name evidence="7" type="ORF">NB231_12766</name>
</gene>
<dbReference type="OrthoDB" id="9812023at2"/>
<dbReference type="SUPFAM" id="SSF47598">
    <property type="entry name" value="Ribbon-helix-helix"/>
    <property type="match status" value="1"/>
</dbReference>
<dbReference type="GO" id="GO:0003677">
    <property type="term" value="F:DNA binding"/>
    <property type="evidence" value="ECO:0007669"/>
    <property type="project" value="UniProtKB-KW"/>
</dbReference>
<organism evidence="7 8">
    <name type="scientific">Nitrococcus mobilis Nb-231</name>
    <dbReference type="NCBI Taxonomy" id="314278"/>
    <lineage>
        <taxon>Bacteria</taxon>
        <taxon>Pseudomonadati</taxon>
        <taxon>Pseudomonadota</taxon>
        <taxon>Gammaproteobacteria</taxon>
        <taxon>Chromatiales</taxon>
        <taxon>Ectothiorhodospiraceae</taxon>
        <taxon>Nitrococcus</taxon>
    </lineage>
</organism>
<protein>
    <recommendedName>
        <fullName evidence="3">Relaxosome protein TraY</fullName>
    </recommendedName>
</protein>
<dbReference type="AlphaFoldDB" id="A4BU88"/>
<evidence type="ECO:0000256" key="4">
    <source>
        <dbReference type="ARBA" id="ARBA00022490"/>
    </source>
</evidence>
<dbReference type="Proteomes" id="UP000003374">
    <property type="component" value="Unassembled WGS sequence"/>
</dbReference>
<dbReference type="RefSeq" id="WP_005003207.1">
    <property type="nucleotide sequence ID" value="NZ_CH672427.1"/>
</dbReference>
<sequence>MSKQTAIRLSDETYARLQRLAERTGRTATYYIREAVEEHLDDLEDIYLVEQVLERVRRGEEQTMSPQEFWRDLED</sequence>
<keyword evidence="5" id="KW-0184">Conjugation</keyword>
<evidence type="ECO:0000256" key="2">
    <source>
        <dbReference type="ARBA" id="ARBA00007183"/>
    </source>
</evidence>
<reference evidence="7 8" key="1">
    <citation type="submission" date="2006-02" db="EMBL/GenBank/DDBJ databases">
        <authorList>
            <person name="Waterbury J."/>
            <person name="Ferriera S."/>
            <person name="Johnson J."/>
            <person name="Kravitz S."/>
            <person name="Halpern A."/>
            <person name="Remington K."/>
            <person name="Beeson K."/>
            <person name="Tran B."/>
            <person name="Rogers Y.-H."/>
            <person name="Friedman R."/>
            <person name="Venter J.C."/>
        </authorList>
    </citation>
    <scope>NUCLEOTIDE SEQUENCE [LARGE SCALE GENOMIC DNA]</scope>
    <source>
        <strain evidence="7 8">Nb-231</strain>
    </source>
</reference>
<dbReference type="GO" id="GO:0005737">
    <property type="term" value="C:cytoplasm"/>
    <property type="evidence" value="ECO:0007669"/>
    <property type="project" value="UniProtKB-SubCell"/>
</dbReference>
<evidence type="ECO:0000256" key="1">
    <source>
        <dbReference type="ARBA" id="ARBA00004496"/>
    </source>
</evidence>
<dbReference type="InterPro" id="IPR010985">
    <property type="entry name" value="Ribbon_hlx_hlx"/>
</dbReference>